<gene>
    <name evidence="8" type="ORF">BLX24_29695</name>
</gene>
<keyword evidence="6" id="KW-0812">Transmembrane</keyword>
<feature type="transmembrane region" description="Helical" evidence="6">
    <location>
        <begin position="192"/>
        <end position="209"/>
    </location>
</feature>
<dbReference type="InterPro" id="IPR011622">
    <property type="entry name" value="7TMR_DISM_rcpt_extracell_dom2"/>
</dbReference>
<evidence type="ECO:0000256" key="4">
    <source>
        <dbReference type="ARBA" id="ARBA00022777"/>
    </source>
</evidence>
<dbReference type="AlphaFoldDB" id="A0A1S2VA34"/>
<feature type="transmembrane region" description="Helical" evidence="6">
    <location>
        <begin position="374"/>
        <end position="393"/>
    </location>
</feature>
<feature type="transmembrane region" description="Helical" evidence="6">
    <location>
        <begin position="214"/>
        <end position="231"/>
    </location>
</feature>
<feature type="transmembrane region" description="Helical" evidence="6">
    <location>
        <begin position="280"/>
        <end position="302"/>
    </location>
</feature>
<evidence type="ECO:0000256" key="3">
    <source>
        <dbReference type="ARBA" id="ARBA00022679"/>
    </source>
</evidence>
<evidence type="ECO:0000259" key="7">
    <source>
        <dbReference type="SMART" id="SM00387"/>
    </source>
</evidence>
<feature type="transmembrane region" description="Helical" evidence="6">
    <location>
        <begin position="251"/>
        <end position="271"/>
    </location>
</feature>
<evidence type="ECO:0000256" key="5">
    <source>
        <dbReference type="ARBA" id="ARBA00023012"/>
    </source>
</evidence>
<keyword evidence="6" id="KW-0472">Membrane</keyword>
<dbReference type="Pfam" id="PF02518">
    <property type="entry name" value="HATPase_c"/>
    <property type="match status" value="1"/>
</dbReference>
<evidence type="ECO:0000313" key="9">
    <source>
        <dbReference type="Proteomes" id="UP000181790"/>
    </source>
</evidence>
<dbReference type="SUPFAM" id="SSF55874">
    <property type="entry name" value="ATPase domain of HSP90 chaperone/DNA topoisomerase II/histidine kinase"/>
    <property type="match status" value="1"/>
</dbReference>
<dbReference type="Pfam" id="PF07696">
    <property type="entry name" value="7TMR-DISMED2"/>
    <property type="match status" value="1"/>
</dbReference>
<keyword evidence="9" id="KW-1185">Reference proteome</keyword>
<dbReference type="Gene3D" id="3.30.565.10">
    <property type="entry name" value="Histidine kinase-like ATPase, C-terminal domain"/>
    <property type="match status" value="1"/>
</dbReference>
<proteinExistence type="predicted"/>
<evidence type="ECO:0000313" key="8">
    <source>
        <dbReference type="EMBL" id="OIN55532.1"/>
    </source>
</evidence>
<keyword evidence="3" id="KW-0808">Transferase</keyword>
<dbReference type="GO" id="GO:0004673">
    <property type="term" value="F:protein histidine kinase activity"/>
    <property type="evidence" value="ECO:0007669"/>
    <property type="project" value="UniProtKB-EC"/>
</dbReference>
<sequence length="611" mass="69551">MVISFIFVDRQTTPVRGNPTVVLSGTFKEANLNPRVLFSTTFTGTPPPNRPLSAFIRQTFTANEQPDKIVLGRSYNNHQAWVFIQLVNAGDKARKLVLQAEHVRLDAITLYRVSDEKLIPAGYLTRTMPIAHRPYSFRAFALPVFVAARDTACFLLQTKRYTGLQETSLALFDEVRFVEQAIHNDFKNSFRVIYTLIIIIVMVFLASLFEQWHMFCFCGMLFGLCCIFLYMGDYYDNVPFPGWLCLSATNMGAFSVYLTNVLFLPFGFAIMKDVPVNRKWLFRTALVMGVLNISMMILIAGWQTEISNYLYTNGLVVLSVLGMCWGIYLSWLAYLRAGIVNYLFAASFAFLPFLVDLVLVMFNIHRGQLSLNVTYLNTIFTIFVLVYLTISEFRKELVTKQKMRRRLDRLKLSMDNQHKAEIEAIGRNLHDQVGNTLASALGYLNMKELKPETTKMLILSAINELRVISQNLVRDSEQPLSERIADLVSRFNTFSSTNFFFTDFTEGQFDRLPELIQQNLHAIISELMTNIIRHAHANEAHIQFFSGENALIISVEDDGVGFDAAKKVQGIGLHNIRTRASLTDLNLTIDSTPDGTSVLIEIAYENTRTHH</sequence>
<accession>A0A1S2VA34</accession>
<dbReference type="InterPro" id="IPR050482">
    <property type="entry name" value="Sensor_HK_TwoCompSys"/>
</dbReference>
<feature type="transmembrane region" description="Helical" evidence="6">
    <location>
        <begin position="342"/>
        <end position="362"/>
    </location>
</feature>
<name>A0A1S2VA34_9BACT</name>
<dbReference type="PANTHER" id="PTHR24421">
    <property type="entry name" value="NITRATE/NITRITE SENSOR PROTEIN NARX-RELATED"/>
    <property type="match status" value="1"/>
</dbReference>
<dbReference type="PANTHER" id="PTHR24421:SF10">
    <property type="entry name" value="NITRATE_NITRITE SENSOR PROTEIN NARQ"/>
    <property type="match status" value="1"/>
</dbReference>
<dbReference type="SMART" id="SM00387">
    <property type="entry name" value="HATPase_c"/>
    <property type="match status" value="1"/>
</dbReference>
<dbReference type="InterPro" id="IPR036890">
    <property type="entry name" value="HATPase_C_sf"/>
</dbReference>
<dbReference type="InterPro" id="IPR003594">
    <property type="entry name" value="HATPase_dom"/>
</dbReference>
<dbReference type="CDD" id="cd16917">
    <property type="entry name" value="HATPase_UhpB-NarQ-NarX-like"/>
    <property type="match status" value="1"/>
</dbReference>
<evidence type="ECO:0000256" key="6">
    <source>
        <dbReference type="SAM" id="Phobius"/>
    </source>
</evidence>
<feature type="domain" description="Histidine kinase/HSP90-like ATPase" evidence="7">
    <location>
        <begin position="515"/>
        <end position="606"/>
    </location>
</feature>
<comment type="catalytic activity">
    <reaction evidence="1">
        <text>ATP + protein L-histidine = ADP + protein N-phospho-L-histidine.</text>
        <dbReference type="EC" id="2.7.13.3"/>
    </reaction>
</comment>
<evidence type="ECO:0000256" key="2">
    <source>
        <dbReference type="ARBA" id="ARBA00012438"/>
    </source>
</evidence>
<keyword evidence="4" id="KW-0418">Kinase</keyword>
<protein>
    <recommendedName>
        <fullName evidence="2">histidine kinase</fullName>
        <ecNumber evidence="2">2.7.13.3</ecNumber>
    </recommendedName>
</protein>
<keyword evidence="5" id="KW-0902">Two-component regulatory system</keyword>
<dbReference type="Proteomes" id="UP000181790">
    <property type="component" value="Unassembled WGS sequence"/>
</dbReference>
<evidence type="ECO:0000256" key="1">
    <source>
        <dbReference type="ARBA" id="ARBA00000085"/>
    </source>
</evidence>
<keyword evidence="6" id="KW-1133">Transmembrane helix</keyword>
<comment type="caution">
    <text evidence="8">The sequence shown here is derived from an EMBL/GenBank/DDBJ whole genome shotgun (WGS) entry which is preliminary data.</text>
</comment>
<feature type="transmembrane region" description="Helical" evidence="6">
    <location>
        <begin position="314"/>
        <end position="335"/>
    </location>
</feature>
<reference evidence="8 9" key="1">
    <citation type="submission" date="2016-10" db="EMBL/GenBank/DDBJ databases">
        <title>Arsenicibacter rosenii gen. nov., sp. nov., an efficient arsenic-methylating bacterium isolated from an arsenic-contaminated paddy soil.</title>
        <authorList>
            <person name="Huang K."/>
        </authorList>
    </citation>
    <scope>NUCLEOTIDE SEQUENCE [LARGE SCALE GENOMIC DNA]</scope>
    <source>
        <strain evidence="8 9">SM-1</strain>
    </source>
</reference>
<dbReference type="Gene3D" id="2.60.40.2380">
    <property type="match status" value="1"/>
</dbReference>
<dbReference type="GO" id="GO:0000160">
    <property type="term" value="P:phosphorelay signal transduction system"/>
    <property type="evidence" value="ECO:0007669"/>
    <property type="project" value="UniProtKB-KW"/>
</dbReference>
<dbReference type="EMBL" id="MORL01000078">
    <property type="protein sequence ID" value="OIN55532.1"/>
    <property type="molecule type" value="Genomic_DNA"/>
</dbReference>
<dbReference type="EC" id="2.7.13.3" evidence="2"/>
<organism evidence="8 9">
    <name type="scientific">Arsenicibacter rosenii</name>
    <dbReference type="NCBI Taxonomy" id="1750698"/>
    <lineage>
        <taxon>Bacteria</taxon>
        <taxon>Pseudomonadati</taxon>
        <taxon>Bacteroidota</taxon>
        <taxon>Cytophagia</taxon>
        <taxon>Cytophagales</taxon>
        <taxon>Spirosomataceae</taxon>
        <taxon>Arsenicibacter</taxon>
    </lineage>
</organism>